<dbReference type="Gene3D" id="1.25.10.10">
    <property type="entry name" value="Leucine-rich Repeat Variant"/>
    <property type="match status" value="1"/>
</dbReference>
<dbReference type="InterPro" id="IPR011989">
    <property type="entry name" value="ARM-like"/>
</dbReference>
<organism evidence="1 2">
    <name type="scientific">Actinoplanes regularis</name>
    <dbReference type="NCBI Taxonomy" id="52697"/>
    <lineage>
        <taxon>Bacteria</taxon>
        <taxon>Bacillati</taxon>
        <taxon>Actinomycetota</taxon>
        <taxon>Actinomycetes</taxon>
        <taxon>Micromonosporales</taxon>
        <taxon>Micromonosporaceae</taxon>
        <taxon>Actinoplanes</taxon>
    </lineage>
</organism>
<evidence type="ECO:0000313" key="2">
    <source>
        <dbReference type="Proteomes" id="UP000198415"/>
    </source>
</evidence>
<dbReference type="Pfam" id="PF13646">
    <property type="entry name" value="HEAT_2"/>
    <property type="match status" value="1"/>
</dbReference>
<keyword evidence="2" id="KW-1185">Reference proteome</keyword>
<proteinExistence type="predicted"/>
<sequence length="697" mass="72905">MLNGIDDIDWSALDGAYGPCTETPAILRDIASPFPETAGEGRYELLSSIWHQCSVYPATVAVVPFLIELATTPGVHRRDHLLHILGGLCDPEQVNGPARHAVRAAVAVHSGPLQAALADPDPQIRRYAAYAAAWSGPHFTDALHHLWTTETHPGVRANVLPGLAMLDPVAAEPLLDAAFRDPAPQIRAAAALAVVLAGRPLPAAARASVADAFARLDPDDNPWSGEGPGWDRIFTAAGADEAVDLATTMARAESADARTSLAYGLVVRFRSSRSATTGLLPALRTLLADADPQVRTAATQAALAAGEAAAPVADLLLSAAGHSDHGALEILIRLGHPGYAKPLLADEALGLLSGLRPPFDPDVLAAVRRRLAALPVAPARVSHATRPRDDRDDLLAVLSAWGPAAADAVPEIIAVLPDNSAMAARALTRILAPDPATAAPAVAALTELASRGDIRAGHAVLTLTGDPGPLIAAAAIRLEPGRRDTPSAHELDLVADAATAAAVLLPALRRRLTGDAPERDHDERHSRVAAARVAWRATGDAQQVLPTLRAVLRAGFAPAGPAAALLAELGACGDLQPELRRLLTSEWYARNGAAVALHGLGVPADELAGPLISAVADGHASPRQQPFDPRNPVDPLDTLVTIGAAGAAPALLRLATRDERIRVAHFDENCWSDDLLRHRLHAVAAALTARDPRRTRR</sequence>
<dbReference type="InterPro" id="IPR016024">
    <property type="entry name" value="ARM-type_fold"/>
</dbReference>
<evidence type="ECO:0000313" key="1">
    <source>
        <dbReference type="EMBL" id="SNS09670.1"/>
    </source>
</evidence>
<dbReference type="Proteomes" id="UP000198415">
    <property type="component" value="Unassembled WGS sequence"/>
</dbReference>
<name>A0A239BNV1_9ACTN</name>
<gene>
    <name evidence="1" type="ORF">SAMN06264365_11044</name>
</gene>
<dbReference type="AlphaFoldDB" id="A0A239BNV1"/>
<reference evidence="1 2" key="1">
    <citation type="submission" date="2017-06" db="EMBL/GenBank/DDBJ databases">
        <authorList>
            <person name="Kim H.J."/>
            <person name="Triplett B.A."/>
        </authorList>
    </citation>
    <scope>NUCLEOTIDE SEQUENCE [LARGE SCALE GENOMIC DNA]</scope>
    <source>
        <strain evidence="1 2">DSM 43151</strain>
    </source>
</reference>
<dbReference type="EMBL" id="FZNR01000010">
    <property type="protein sequence ID" value="SNS09670.1"/>
    <property type="molecule type" value="Genomic_DNA"/>
</dbReference>
<dbReference type="SUPFAM" id="SSF48371">
    <property type="entry name" value="ARM repeat"/>
    <property type="match status" value="2"/>
</dbReference>
<protein>
    <submittedName>
        <fullName evidence="1">HEAT repeat-containing protein</fullName>
    </submittedName>
</protein>
<dbReference type="InterPro" id="IPR021133">
    <property type="entry name" value="HEAT_type_2"/>
</dbReference>
<dbReference type="RefSeq" id="WP_089295611.1">
    <property type="nucleotide sequence ID" value="NZ_BOMU01000062.1"/>
</dbReference>
<accession>A0A239BNV1</accession>
<dbReference type="PROSITE" id="PS50077">
    <property type="entry name" value="HEAT_REPEAT"/>
    <property type="match status" value="1"/>
</dbReference>